<dbReference type="Pfam" id="PF01370">
    <property type="entry name" value="Epimerase"/>
    <property type="match status" value="1"/>
</dbReference>
<reference evidence="2 3" key="1">
    <citation type="submission" date="2019-03" db="EMBL/GenBank/DDBJ databases">
        <title>Genomic Encyclopedia of Type Strains, Phase IV (KMG-IV): sequencing the most valuable type-strain genomes for metagenomic binning, comparative biology and taxonomic classification.</title>
        <authorList>
            <person name="Goeker M."/>
        </authorList>
    </citation>
    <scope>NUCLEOTIDE SEQUENCE [LARGE SCALE GENOMIC DNA]</scope>
    <source>
        <strain evidence="2 3">DSM 21100</strain>
    </source>
</reference>
<dbReference type="RefSeq" id="WP_132130287.1">
    <property type="nucleotide sequence ID" value="NZ_CP042432.1"/>
</dbReference>
<evidence type="ECO:0000259" key="1">
    <source>
        <dbReference type="Pfam" id="PF01370"/>
    </source>
</evidence>
<dbReference type="PANTHER" id="PTHR48079">
    <property type="entry name" value="PROTEIN YEEZ"/>
    <property type="match status" value="1"/>
</dbReference>
<keyword evidence="3" id="KW-1185">Reference proteome</keyword>
<dbReference type="AlphaFoldDB" id="A0A4R3KN04"/>
<dbReference type="GO" id="GO:0005737">
    <property type="term" value="C:cytoplasm"/>
    <property type="evidence" value="ECO:0007669"/>
    <property type="project" value="TreeGrafter"/>
</dbReference>
<dbReference type="InterPro" id="IPR001509">
    <property type="entry name" value="Epimerase_deHydtase"/>
</dbReference>
<gene>
    <name evidence="2" type="ORF">EDD80_11328</name>
</gene>
<protein>
    <submittedName>
        <fullName evidence="2">Farnesol dehydrogenase</fullName>
    </submittedName>
</protein>
<evidence type="ECO:0000313" key="2">
    <source>
        <dbReference type="EMBL" id="TCS85292.1"/>
    </source>
</evidence>
<dbReference type="InterPro" id="IPR051783">
    <property type="entry name" value="NAD(P)-dependent_oxidoreduct"/>
</dbReference>
<dbReference type="SUPFAM" id="SSF51735">
    <property type="entry name" value="NAD(P)-binding Rossmann-fold domains"/>
    <property type="match status" value="1"/>
</dbReference>
<proteinExistence type="predicted"/>
<dbReference type="Proteomes" id="UP000295807">
    <property type="component" value="Unassembled WGS sequence"/>
</dbReference>
<dbReference type="PANTHER" id="PTHR48079:SF6">
    <property type="entry name" value="NAD(P)-BINDING DOMAIN-CONTAINING PROTEIN-RELATED"/>
    <property type="match status" value="1"/>
</dbReference>
<accession>A0A4R3KN04</accession>
<organism evidence="2 3">
    <name type="scientific">Anseongella ginsenosidimutans</name>
    <dbReference type="NCBI Taxonomy" id="496056"/>
    <lineage>
        <taxon>Bacteria</taxon>
        <taxon>Pseudomonadati</taxon>
        <taxon>Bacteroidota</taxon>
        <taxon>Sphingobacteriia</taxon>
        <taxon>Sphingobacteriales</taxon>
        <taxon>Sphingobacteriaceae</taxon>
        <taxon>Anseongella</taxon>
    </lineage>
</organism>
<dbReference type="InterPro" id="IPR036291">
    <property type="entry name" value="NAD(P)-bd_dom_sf"/>
</dbReference>
<dbReference type="Gene3D" id="3.40.50.720">
    <property type="entry name" value="NAD(P)-binding Rossmann-like Domain"/>
    <property type="match status" value="1"/>
</dbReference>
<feature type="domain" description="NAD-dependent epimerase/dehydratase" evidence="1">
    <location>
        <begin position="3"/>
        <end position="232"/>
    </location>
</feature>
<evidence type="ECO:0000313" key="3">
    <source>
        <dbReference type="Proteomes" id="UP000295807"/>
    </source>
</evidence>
<dbReference type="EMBL" id="SMAD01000013">
    <property type="protein sequence ID" value="TCS85292.1"/>
    <property type="molecule type" value="Genomic_DNA"/>
</dbReference>
<comment type="caution">
    <text evidence="2">The sequence shown here is derived from an EMBL/GenBank/DDBJ whole genome shotgun (WGS) entry which is preliminary data.</text>
</comment>
<dbReference type="CDD" id="cd05228">
    <property type="entry name" value="AR_FR_like_1_SDR_e"/>
    <property type="match status" value="1"/>
</dbReference>
<sequence>MKIFITGATGFIGKHLALKLAAEGHRVHALARPSAATEDLVRAGVQLFKGDLLAPGSIAEAMQDCREVFHLAGFARAWHKDRSTFHRVNVTGTKNVLDAAMQLGVLKVVAASTAGVFPPALNGRPVTETAARRPDLYTEYERTKNEGEELAAKYAARGLPVVIINPTKVFGPGPVDESNSATLMIRNYLRGTWKIIPGNGKGVMDYVYVEDVAEGIRRAMEKGRPGERYILGGENVSYDRFFKTVAGYMESPRRLFKMPVALIMSIAGLDAAKARITGLKPLITPEWVRKIPYNWSKDSAKAKSELGYSARPFDEAVRLTIAWLQQTRQV</sequence>
<name>A0A4R3KN04_9SPHI</name>
<dbReference type="GO" id="GO:0004029">
    <property type="term" value="F:aldehyde dehydrogenase (NAD+) activity"/>
    <property type="evidence" value="ECO:0007669"/>
    <property type="project" value="TreeGrafter"/>
</dbReference>
<dbReference type="OrthoDB" id="9803111at2"/>